<evidence type="ECO:0000313" key="9">
    <source>
        <dbReference type="EMBL" id="GER22761.1"/>
    </source>
</evidence>
<evidence type="ECO:0000256" key="4">
    <source>
        <dbReference type="ARBA" id="ARBA00022989"/>
    </source>
</evidence>
<feature type="transmembrane region" description="Helical" evidence="7">
    <location>
        <begin position="77"/>
        <end position="95"/>
    </location>
</feature>
<dbReference type="EMBL" id="BKDJ01000005">
    <property type="protein sequence ID" value="GER22761.1"/>
    <property type="molecule type" value="Genomic_DNA"/>
</dbReference>
<dbReference type="InterPro" id="IPR050189">
    <property type="entry name" value="MFS_Efflux_Transporters"/>
</dbReference>
<sequence length="443" mass="44986">MPPGPSPQGSPPADGKGASAAGGGAPRAAAETSPGLHQDIGWIVVVLSGIAAAMHIWKLPNALAVIQSELGFTLVEAGLLMGIIQVASMAGGLLVAWSGELFGLRRLLVAGLALLSAGSLLGAAAPTAGMLMASRAVEGVGFLLCTVLAPPLIQRTCRPERTNIAMASWGAFQGTATLLGFASAALALGTMGWRGWWIVMAAVALAPMAPVLCWVPADRRTAMDSVRQTGERMLTTLRHPGPWIAGAVFAAYTVQWMAIMGFLPTVYASAGLQGPWPGLLSAVVGGVNALGALASGVLMQRGYRARGLLLATFATMAASSVVVFAVPWPAGAAGVAGQFAAAVAFSLVGGMAPAVLTRVAVDLPPPDGSVPAVIGLMQQIFNVGNFVGPPLLAAIATLTGGWQSTWWMTCGFGLLGCALAWLLPRNPAEVDARPSAAPAPAPR</sequence>
<evidence type="ECO:0000259" key="8">
    <source>
        <dbReference type="PROSITE" id="PS50850"/>
    </source>
</evidence>
<dbReference type="PANTHER" id="PTHR43124:SF10">
    <property type="entry name" value="PURINE EFFLUX PUMP PBUE"/>
    <property type="match status" value="1"/>
</dbReference>
<reference evidence="9 10" key="1">
    <citation type="submission" date="2019-09" db="EMBL/GenBank/DDBJ databases">
        <title>Arthrobacter zafarii sp. nov., a moderately thermotolerant and halotolerant actinobacterium isolated from Cholistan desert soil of Pakistan.</title>
        <authorList>
            <person name="Amin A."/>
            <person name="Ahmed I."/>
            <person name="Khalid N."/>
            <person name="Schumann P."/>
            <person name="Busse H.J."/>
            <person name="Khan I.U."/>
            <person name="Li S."/>
            <person name="Li W.J."/>
        </authorList>
    </citation>
    <scope>NUCLEOTIDE SEQUENCE [LARGE SCALE GENOMIC DNA]</scope>
    <source>
        <strain evidence="9 10">NCCP-1664</strain>
    </source>
</reference>
<keyword evidence="2" id="KW-1003">Cell membrane</keyword>
<feature type="transmembrane region" description="Helical" evidence="7">
    <location>
        <begin position="336"/>
        <end position="359"/>
    </location>
</feature>
<dbReference type="Gene3D" id="1.20.1250.20">
    <property type="entry name" value="MFS general substrate transporter like domains"/>
    <property type="match status" value="2"/>
</dbReference>
<dbReference type="GO" id="GO:0005886">
    <property type="term" value="C:plasma membrane"/>
    <property type="evidence" value="ECO:0007669"/>
    <property type="project" value="UniProtKB-SubCell"/>
</dbReference>
<feature type="transmembrane region" description="Helical" evidence="7">
    <location>
        <begin position="279"/>
        <end position="299"/>
    </location>
</feature>
<dbReference type="InterPro" id="IPR036259">
    <property type="entry name" value="MFS_trans_sf"/>
</dbReference>
<protein>
    <submittedName>
        <fullName evidence="9">MFS transporter</fullName>
    </submittedName>
</protein>
<dbReference type="AlphaFoldDB" id="A0A5A7NSM8"/>
<evidence type="ECO:0000256" key="3">
    <source>
        <dbReference type="ARBA" id="ARBA00022692"/>
    </source>
</evidence>
<comment type="subcellular location">
    <subcellularLocation>
        <location evidence="1">Cell membrane</location>
        <topology evidence="1">Multi-pass membrane protein</topology>
    </subcellularLocation>
</comment>
<keyword evidence="4 7" id="KW-1133">Transmembrane helix</keyword>
<evidence type="ECO:0000256" key="2">
    <source>
        <dbReference type="ARBA" id="ARBA00022475"/>
    </source>
</evidence>
<dbReference type="Proteomes" id="UP000325307">
    <property type="component" value="Unassembled WGS sequence"/>
</dbReference>
<keyword evidence="3 7" id="KW-0812">Transmembrane</keyword>
<dbReference type="CDD" id="cd06174">
    <property type="entry name" value="MFS"/>
    <property type="match status" value="1"/>
</dbReference>
<keyword evidence="5 7" id="KW-0472">Membrane</keyword>
<dbReference type="GO" id="GO:0022857">
    <property type="term" value="F:transmembrane transporter activity"/>
    <property type="evidence" value="ECO:0007669"/>
    <property type="project" value="InterPro"/>
</dbReference>
<proteinExistence type="predicted"/>
<evidence type="ECO:0000313" key="10">
    <source>
        <dbReference type="Proteomes" id="UP000325307"/>
    </source>
</evidence>
<keyword evidence="10" id="KW-1185">Reference proteome</keyword>
<evidence type="ECO:0000256" key="7">
    <source>
        <dbReference type="SAM" id="Phobius"/>
    </source>
</evidence>
<feature type="transmembrane region" description="Helical" evidence="7">
    <location>
        <begin position="195"/>
        <end position="217"/>
    </location>
</feature>
<feature type="transmembrane region" description="Helical" evidence="7">
    <location>
        <begin position="132"/>
        <end position="153"/>
    </location>
</feature>
<feature type="transmembrane region" description="Helical" evidence="7">
    <location>
        <begin position="165"/>
        <end position="189"/>
    </location>
</feature>
<organism evidence="9 10">
    <name type="scientific">Zafaria cholistanensis</name>
    <dbReference type="NCBI Taxonomy" id="1682741"/>
    <lineage>
        <taxon>Bacteria</taxon>
        <taxon>Bacillati</taxon>
        <taxon>Actinomycetota</taxon>
        <taxon>Actinomycetes</taxon>
        <taxon>Micrococcales</taxon>
        <taxon>Micrococcaceae</taxon>
        <taxon>Zafaria</taxon>
    </lineage>
</organism>
<dbReference type="InterPro" id="IPR020846">
    <property type="entry name" value="MFS_dom"/>
</dbReference>
<feature type="domain" description="Major facilitator superfamily (MFS) profile" evidence="8">
    <location>
        <begin position="41"/>
        <end position="428"/>
    </location>
</feature>
<dbReference type="PROSITE" id="PS50850">
    <property type="entry name" value="MFS"/>
    <property type="match status" value="1"/>
</dbReference>
<comment type="caution">
    <text evidence="9">The sequence shown here is derived from an EMBL/GenBank/DDBJ whole genome shotgun (WGS) entry which is preliminary data.</text>
</comment>
<feature type="transmembrane region" description="Helical" evidence="7">
    <location>
        <begin position="107"/>
        <end position="126"/>
    </location>
</feature>
<dbReference type="RefSeq" id="WP_149956387.1">
    <property type="nucleotide sequence ID" value="NZ_BKDJ01000005.1"/>
</dbReference>
<dbReference type="InterPro" id="IPR011701">
    <property type="entry name" value="MFS"/>
</dbReference>
<feature type="transmembrane region" description="Helical" evidence="7">
    <location>
        <begin position="308"/>
        <end position="330"/>
    </location>
</feature>
<dbReference type="SUPFAM" id="SSF103473">
    <property type="entry name" value="MFS general substrate transporter"/>
    <property type="match status" value="1"/>
</dbReference>
<name>A0A5A7NSM8_9MICC</name>
<evidence type="ECO:0000256" key="5">
    <source>
        <dbReference type="ARBA" id="ARBA00023136"/>
    </source>
</evidence>
<accession>A0A5A7NSM8</accession>
<feature type="transmembrane region" description="Helical" evidence="7">
    <location>
        <begin position="380"/>
        <end position="399"/>
    </location>
</feature>
<feature type="compositionally biased region" description="Pro residues" evidence="6">
    <location>
        <begin position="1"/>
        <end position="10"/>
    </location>
</feature>
<dbReference type="OrthoDB" id="6368326at2"/>
<dbReference type="PANTHER" id="PTHR43124">
    <property type="entry name" value="PURINE EFFLUX PUMP PBUE"/>
    <property type="match status" value="1"/>
</dbReference>
<dbReference type="Pfam" id="PF07690">
    <property type="entry name" value="MFS_1"/>
    <property type="match status" value="1"/>
</dbReference>
<gene>
    <name evidence="9" type="ORF">NCCP1664_12580</name>
</gene>
<feature type="transmembrane region" description="Helical" evidence="7">
    <location>
        <begin position="405"/>
        <end position="423"/>
    </location>
</feature>
<evidence type="ECO:0000256" key="1">
    <source>
        <dbReference type="ARBA" id="ARBA00004651"/>
    </source>
</evidence>
<feature type="transmembrane region" description="Helical" evidence="7">
    <location>
        <begin position="40"/>
        <end position="57"/>
    </location>
</feature>
<feature type="transmembrane region" description="Helical" evidence="7">
    <location>
        <begin position="243"/>
        <end position="267"/>
    </location>
</feature>
<feature type="region of interest" description="Disordered" evidence="6">
    <location>
        <begin position="1"/>
        <end position="32"/>
    </location>
</feature>
<evidence type="ECO:0000256" key="6">
    <source>
        <dbReference type="SAM" id="MobiDB-lite"/>
    </source>
</evidence>